<reference evidence="8" key="1">
    <citation type="journal article" date="2019" name="Int. J. Syst. Evol. Microbiol.">
        <title>The Global Catalogue of Microorganisms (GCM) 10K type strain sequencing project: providing services to taxonomists for standard genome sequencing and annotation.</title>
        <authorList>
            <consortium name="The Broad Institute Genomics Platform"/>
            <consortium name="The Broad Institute Genome Sequencing Center for Infectious Disease"/>
            <person name="Wu L."/>
            <person name="Ma J."/>
        </authorList>
    </citation>
    <scope>NUCLEOTIDE SEQUENCE [LARGE SCALE GENOMIC DNA]</scope>
    <source>
        <strain evidence="8">KCTC 42224</strain>
    </source>
</reference>
<proteinExistence type="predicted"/>
<dbReference type="PANTHER" id="PTHR30136:SF35">
    <property type="entry name" value="HTH-TYPE TRANSCRIPTIONAL REGULATOR RV1719"/>
    <property type="match status" value="1"/>
</dbReference>
<dbReference type="InterPro" id="IPR050707">
    <property type="entry name" value="HTH_MetabolicPath_Reg"/>
</dbReference>
<dbReference type="PROSITE" id="PS51078">
    <property type="entry name" value="ICLR_ED"/>
    <property type="match status" value="1"/>
</dbReference>
<evidence type="ECO:0000256" key="2">
    <source>
        <dbReference type="ARBA" id="ARBA00023125"/>
    </source>
</evidence>
<evidence type="ECO:0000259" key="4">
    <source>
        <dbReference type="PROSITE" id="PS50993"/>
    </source>
</evidence>
<dbReference type="InterPro" id="IPR006605">
    <property type="entry name" value="G2_nidogen/fibulin_G2F"/>
</dbReference>
<accession>A0ABV7V8Y1</accession>
<dbReference type="Gene3D" id="3.30.450.40">
    <property type="match status" value="1"/>
</dbReference>
<keyword evidence="8" id="KW-1185">Reference proteome</keyword>
<feature type="domain" description="HTH iclR-type" evidence="5">
    <location>
        <begin position="11"/>
        <end position="71"/>
    </location>
</feature>
<keyword evidence="2" id="KW-0238">DNA-binding</keyword>
<evidence type="ECO:0000259" key="6">
    <source>
        <dbReference type="PROSITE" id="PS51078"/>
    </source>
</evidence>
<evidence type="ECO:0000313" key="8">
    <source>
        <dbReference type="Proteomes" id="UP001595683"/>
    </source>
</evidence>
<dbReference type="InterPro" id="IPR029016">
    <property type="entry name" value="GAF-like_dom_sf"/>
</dbReference>
<dbReference type="Pfam" id="PF09339">
    <property type="entry name" value="HTH_IclR"/>
    <property type="match status" value="1"/>
</dbReference>
<evidence type="ECO:0000256" key="3">
    <source>
        <dbReference type="ARBA" id="ARBA00023163"/>
    </source>
</evidence>
<evidence type="ECO:0000313" key="7">
    <source>
        <dbReference type="EMBL" id="MFC3673845.1"/>
    </source>
</evidence>
<dbReference type="SUPFAM" id="SSF46785">
    <property type="entry name" value="Winged helix' DNA-binding domain"/>
    <property type="match status" value="1"/>
</dbReference>
<keyword evidence="3" id="KW-0804">Transcription</keyword>
<dbReference type="EMBL" id="JBHRYE010000053">
    <property type="protein sequence ID" value="MFC3673845.1"/>
    <property type="molecule type" value="Genomic_DNA"/>
</dbReference>
<evidence type="ECO:0000256" key="1">
    <source>
        <dbReference type="ARBA" id="ARBA00023015"/>
    </source>
</evidence>
<dbReference type="RefSeq" id="WP_191324627.1">
    <property type="nucleotide sequence ID" value="NZ_BMZP01000010.1"/>
</dbReference>
<organism evidence="7 8">
    <name type="scientific">Novosphingobium pokkalii</name>
    <dbReference type="NCBI Taxonomy" id="1770194"/>
    <lineage>
        <taxon>Bacteria</taxon>
        <taxon>Pseudomonadati</taxon>
        <taxon>Pseudomonadota</taxon>
        <taxon>Alphaproteobacteria</taxon>
        <taxon>Sphingomonadales</taxon>
        <taxon>Sphingomonadaceae</taxon>
        <taxon>Novosphingobium</taxon>
    </lineage>
</organism>
<gene>
    <name evidence="7" type="ORF">ACFOOT_20695</name>
</gene>
<feature type="domain" description="Nidogen G2 beta-barrel" evidence="4">
    <location>
        <begin position="207"/>
        <end position="248"/>
    </location>
</feature>
<dbReference type="Pfam" id="PF01614">
    <property type="entry name" value="IclR_C"/>
    <property type="match status" value="1"/>
</dbReference>
<comment type="caution">
    <text evidence="7">The sequence shown here is derived from an EMBL/GenBank/DDBJ whole genome shotgun (WGS) entry which is preliminary data.</text>
</comment>
<keyword evidence="1" id="KW-0805">Transcription regulation</keyword>
<dbReference type="Proteomes" id="UP001595683">
    <property type="component" value="Unassembled WGS sequence"/>
</dbReference>
<dbReference type="InterPro" id="IPR036388">
    <property type="entry name" value="WH-like_DNA-bd_sf"/>
</dbReference>
<dbReference type="PROSITE" id="PS51077">
    <property type="entry name" value="HTH_ICLR"/>
    <property type="match status" value="1"/>
</dbReference>
<dbReference type="PANTHER" id="PTHR30136">
    <property type="entry name" value="HELIX-TURN-HELIX TRANSCRIPTIONAL REGULATOR, ICLR FAMILY"/>
    <property type="match status" value="1"/>
</dbReference>
<dbReference type="InterPro" id="IPR036390">
    <property type="entry name" value="WH_DNA-bd_sf"/>
</dbReference>
<dbReference type="InterPro" id="IPR005471">
    <property type="entry name" value="Tscrpt_reg_IclR_N"/>
</dbReference>
<name>A0ABV7V8Y1_9SPHN</name>
<dbReference type="PROSITE" id="PS50993">
    <property type="entry name" value="NIDOGEN_G2"/>
    <property type="match status" value="1"/>
</dbReference>
<dbReference type="SUPFAM" id="SSF55781">
    <property type="entry name" value="GAF domain-like"/>
    <property type="match status" value="1"/>
</dbReference>
<protein>
    <submittedName>
        <fullName evidence="7">IclR family transcriptional regulator</fullName>
    </submittedName>
</protein>
<evidence type="ECO:0000259" key="5">
    <source>
        <dbReference type="PROSITE" id="PS51077"/>
    </source>
</evidence>
<feature type="domain" description="IclR-ED" evidence="6">
    <location>
        <begin position="59"/>
        <end position="248"/>
    </location>
</feature>
<dbReference type="InterPro" id="IPR014757">
    <property type="entry name" value="Tscrpt_reg_IclR_C"/>
</dbReference>
<dbReference type="Gene3D" id="1.10.10.10">
    <property type="entry name" value="Winged helix-like DNA-binding domain superfamily/Winged helix DNA-binding domain"/>
    <property type="match status" value="1"/>
</dbReference>
<sequence>MASAPSVATPVKSALRTLDVIEFVVAHAAGVVAQDVAQALGIPVSSLSYLLATLVERQYLTREGRRYLPGPGLERLRVSPAALPLADRVAPLVRALKAELNETASFMVRVGWEVEAVVTEASDQTLRYAIEPGARRPLHCLAAGKVILATLPEADLHRYFAESTRTAMTEHTRVRDEELRADLARIRAEGIGMACHEATLGICGTAVPVRVDGKVVGALSVAVPEVRFDAELAARVRSALKRAAGAVG</sequence>